<reference evidence="1" key="1">
    <citation type="submission" date="2022-11" db="EMBL/GenBank/DDBJ databases">
        <authorList>
            <person name="Petersen C."/>
        </authorList>
    </citation>
    <scope>NUCLEOTIDE SEQUENCE</scope>
    <source>
        <strain evidence="1">IBT 30069</strain>
    </source>
</reference>
<dbReference type="OrthoDB" id="5387413at2759"/>
<sequence length="119" mass="13857">MSLFMQRSSCSYPREARRRLQGDEYYAATAFQDHAEHCRRCADPFQYQMCRDGLGLAKDVVSYLCKRDGRYIGVNDQERGKNCQVDLPRGFDTQLKTAFASIHLIRYTVYPHRHSVTVL</sequence>
<accession>A0A9W9FJ54</accession>
<protein>
    <submittedName>
        <fullName evidence="1">Uncharacterized protein</fullName>
    </submittedName>
</protein>
<organism evidence="1 2">
    <name type="scientific">Penicillium angulare</name>
    <dbReference type="NCBI Taxonomy" id="116970"/>
    <lineage>
        <taxon>Eukaryota</taxon>
        <taxon>Fungi</taxon>
        <taxon>Dikarya</taxon>
        <taxon>Ascomycota</taxon>
        <taxon>Pezizomycotina</taxon>
        <taxon>Eurotiomycetes</taxon>
        <taxon>Eurotiomycetidae</taxon>
        <taxon>Eurotiales</taxon>
        <taxon>Aspergillaceae</taxon>
        <taxon>Penicillium</taxon>
    </lineage>
</organism>
<dbReference type="EMBL" id="JAPQKH010000004">
    <property type="protein sequence ID" value="KAJ5101073.1"/>
    <property type="molecule type" value="Genomic_DNA"/>
</dbReference>
<keyword evidence="2" id="KW-1185">Reference proteome</keyword>
<proteinExistence type="predicted"/>
<evidence type="ECO:0000313" key="2">
    <source>
        <dbReference type="Proteomes" id="UP001149165"/>
    </source>
</evidence>
<name>A0A9W9FJ54_9EURO</name>
<dbReference type="Proteomes" id="UP001149165">
    <property type="component" value="Unassembled WGS sequence"/>
</dbReference>
<reference evidence="1" key="2">
    <citation type="journal article" date="2023" name="IMA Fungus">
        <title>Comparative genomic study of the Penicillium genus elucidates a diverse pangenome and 15 lateral gene transfer events.</title>
        <authorList>
            <person name="Petersen C."/>
            <person name="Sorensen T."/>
            <person name="Nielsen M.R."/>
            <person name="Sondergaard T.E."/>
            <person name="Sorensen J.L."/>
            <person name="Fitzpatrick D.A."/>
            <person name="Frisvad J.C."/>
            <person name="Nielsen K.L."/>
        </authorList>
    </citation>
    <scope>NUCLEOTIDE SEQUENCE</scope>
    <source>
        <strain evidence="1">IBT 30069</strain>
    </source>
</reference>
<gene>
    <name evidence="1" type="ORF">N7456_007125</name>
</gene>
<evidence type="ECO:0000313" key="1">
    <source>
        <dbReference type="EMBL" id="KAJ5101073.1"/>
    </source>
</evidence>
<comment type="caution">
    <text evidence="1">The sequence shown here is derived from an EMBL/GenBank/DDBJ whole genome shotgun (WGS) entry which is preliminary data.</text>
</comment>
<dbReference type="AlphaFoldDB" id="A0A9W9FJ54"/>